<gene>
    <name evidence="3" type="ORF">HZS54_24680</name>
</gene>
<feature type="transmembrane region" description="Helical" evidence="1">
    <location>
        <begin position="35"/>
        <end position="54"/>
    </location>
</feature>
<feature type="transmembrane region" description="Helical" evidence="1">
    <location>
        <begin position="66"/>
        <end position="86"/>
    </location>
</feature>
<evidence type="ECO:0000259" key="2">
    <source>
        <dbReference type="Pfam" id="PF24460"/>
    </source>
</evidence>
<keyword evidence="4" id="KW-1185">Reference proteome</keyword>
<dbReference type="RefSeq" id="WP_179919720.1">
    <property type="nucleotide sequence ID" value="NZ_CP058909.1"/>
</dbReference>
<keyword evidence="1" id="KW-0812">Transmembrane</keyword>
<protein>
    <submittedName>
        <fullName evidence="3">Zinc ribbon domain-containing protein</fullName>
    </submittedName>
</protein>
<organism evidence="3 4">
    <name type="scientific">Halosimplex pelagicum</name>
    <dbReference type="NCBI Taxonomy" id="869886"/>
    <lineage>
        <taxon>Archaea</taxon>
        <taxon>Methanobacteriati</taxon>
        <taxon>Methanobacteriota</taxon>
        <taxon>Stenosarchaea group</taxon>
        <taxon>Halobacteria</taxon>
        <taxon>Halobacteriales</taxon>
        <taxon>Haloarculaceae</taxon>
        <taxon>Halosimplex</taxon>
    </lineage>
</organism>
<accession>A0A7D5PC15</accession>
<evidence type="ECO:0000313" key="4">
    <source>
        <dbReference type="Proteomes" id="UP000509346"/>
    </source>
</evidence>
<dbReference type="Proteomes" id="UP000509346">
    <property type="component" value="Chromosome"/>
</dbReference>
<dbReference type="InterPro" id="IPR055997">
    <property type="entry name" value="DUF7575"/>
</dbReference>
<sequence length="143" mass="15226">MDGSVSRKRPWLAAVLGVFATGLGHVYLRRLRRAAGWLVALLGVSFLFVDEAALTALVSDNPVDPLAVAPVVFVGALSVIDAYLVARAHNAVARITATPDGAVTHCPSCGRELDPSIDFCHWCTTDLSELELRPVDAADESDD</sequence>
<proteinExistence type="predicted"/>
<evidence type="ECO:0000313" key="3">
    <source>
        <dbReference type="EMBL" id="QLH84641.1"/>
    </source>
</evidence>
<dbReference type="GeneID" id="56085859"/>
<dbReference type="EMBL" id="CP058909">
    <property type="protein sequence ID" value="QLH84641.1"/>
    <property type="molecule type" value="Genomic_DNA"/>
</dbReference>
<name>A0A7D5PC15_9EURY</name>
<keyword evidence="1" id="KW-0472">Membrane</keyword>
<keyword evidence="1" id="KW-1133">Transmembrane helix</keyword>
<dbReference type="Pfam" id="PF24460">
    <property type="entry name" value="DUF7575"/>
    <property type="match status" value="1"/>
</dbReference>
<evidence type="ECO:0000256" key="1">
    <source>
        <dbReference type="SAM" id="Phobius"/>
    </source>
</evidence>
<dbReference type="AlphaFoldDB" id="A0A7D5PC15"/>
<feature type="domain" description="DUF7575" evidence="2">
    <location>
        <begin position="102"/>
        <end position="127"/>
    </location>
</feature>
<feature type="transmembrane region" description="Helical" evidence="1">
    <location>
        <begin position="12"/>
        <end position="28"/>
    </location>
</feature>
<reference evidence="3 4" key="1">
    <citation type="submission" date="2020-07" db="EMBL/GenBank/DDBJ databases">
        <title>Halosimplex litoreum sp. nov. and Halosimplex rubrum sp. nov., isolated from different salt environments.</title>
        <authorList>
            <person name="Cui H."/>
        </authorList>
    </citation>
    <scope>NUCLEOTIDE SEQUENCE [LARGE SCALE GENOMIC DNA]</scope>
    <source>
        <strain evidence="3 4">R2</strain>
    </source>
</reference>
<dbReference type="KEGG" id="hpel:HZS54_24680"/>
<dbReference type="OrthoDB" id="204947at2157"/>